<organism evidence="1 2">
    <name type="scientific">Streptomyces pratisoli</name>
    <dbReference type="NCBI Taxonomy" id="3139917"/>
    <lineage>
        <taxon>Bacteria</taxon>
        <taxon>Bacillati</taxon>
        <taxon>Actinomycetota</taxon>
        <taxon>Actinomycetes</taxon>
        <taxon>Kitasatosporales</taxon>
        <taxon>Streptomycetaceae</taxon>
        <taxon>Streptomyces</taxon>
    </lineage>
</organism>
<reference evidence="1" key="1">
    <citation type="submission" date="2024-03" db="EMBL/GenBank/DDBJ databases">
        <title>Novel Streptomyces species of biotechnological and ecological value are a feature of Machair soil.</title>
        <authorList>
            <person name="Prole J.R."/>
            <person name="Goodfellow M."/>
            <person name="Allenby N."/>
            <person name="Ward A.C."/>
        </authorList>
    </citation>
    <scope>NUCLEOTIDE SEQUENCE</scope>
    <source>
        <strain evidence="1">MS1.AVA.4</strain>
    </source>
</reference>
<protein>
    <submittedName>
        <fullName evidence="1">DUF6344 domain-containing protein</fullName>
    </submittedName>
</protein>
<sequence length="140" mass="14720">MAAVKVTTLWTAFISLLVTLLASLGFATSAKAAQQPAPRQPEGPAEQEPTVPGARNAGAQEHLRRTDTAHTAAAELHGFWQQVVRARTPRERSLPPTIKQRIGAEAHGSSPAVRHLPALDAEAQDSSFMSDDAAPVAAAA</sequence>
<gene>
    <name evidence="1" type="ORF">WKI58_18395</name>
</gene>
<proteinExistence type="predicted"/>
<dbReference type="Proteomes" id="UP001375539">
    <property type="component" value="Unassembled WGS sequence"/>
</dbReference>
<evidence type="ECO:0000313" key="2">
    <source>
        <dbReference type="Proteomes" id="UP001375539"/>
    </source>
</evidence>
<accession>A0ACC6QJM8</accession>
<evidence type="ECO:0000313" key="1">
    <source>
        <dbReference type="EMBL" id="MEJ8658462.1"/>
    </source>
</evidence>
<dbReference type="EMBL" id="JBBKAI010000002">
    <property type="protein sequence ID" value="MEJ8658462.1"/>
    <property type="molecule type" value="Genomic_DNA"/>
</dbReference>
<keyword evidence="2" id="KW-1185">Reference proteome</keyword>
<name>A0ACC6QJM8_9ACTN</name>
<comment type="caution">
    <text evidence="1">The sequence shown here is derived from an EMBL/GenBank/DDBJ whole genome shotgun (WGS) entry which is preliminary data.</text>
</comment>